<dbReference type="Gene3D" id="3.30.479.30">
    <property type="entry name" value="Band 7 domain"/>
    <property type="match status" value="1"/>
</dbReference>
<dbReference type="SMART" id="SM00244">
    <property type="entry name" value="PHB"/>
    <property type="match status" value="1"/>
</dbReference>
<evidence type="ECO:0000313" key="4">
    <source>
        <dbReference type="EMBL" id="EAT58849.1"/>
    </source>
</evidence>
<evidence type="ECO:0000256" key="2">
    <source>
        <dbReference type="SAM" id="Phobius"/>
    </source>
</evidence>
<dbReference type="InterPro" id="IPR036013">
    <property type="entry name" value="Band_7/SPFH_dom_sf"/>
</dbReference>
<dbReference type="RefSeq" id="WP_006366474.1">
    <property type="nucleotide sequence ID" value="NZ_AASE01000011.1"/>
</dbReference>
<dbReference type="Proteomes" id="UP000004162">
    <property type="component" value="Unassembled WGS sequence"/>
</dbReference>
<comment type="subcellular location">
    <subcellularLocation>
        <location evidence="1">Membrane</location>
        <topology evidence="1">Single-pass membrane protein</topology>
    </subcellularLocation>
</comment>
<accession>Q0YRE8</accession>
<dbReference type="CDD" id="cd03401">
    <property type="entry name" value="SPFH_prohibitin"/>
    <property type="match status" value="1"/>
</dbReference>
<name>Q0YRE8_9CHLB</name>
<keyword evidence="2" id="KW-0812">Transmembrane</keyword>
<dbReference type="InterPro" id="IPR000163">
    <property type="entry name" value="Prohibitin"/>
</dbReference>
<protein>
    <submittedName>
        <fullName evidence="4">Band 7 protein</fullName>
    </submittedName>
</protein>
<gene>
    <name evidence="4" type="ORF">CferDRAFT_0887</name>
</gene>
<dbReference type="PANTHER" id="PTHR23222:SF0">
    <property type="entry name" value="PROHIBITIN 1"/>
    <property type="match status" value="1"/>
</dbReference>
<keyword evidence="2" id="KW-0472">Membrane</keyword>
<dbReference type="PANTHER" id="PTHR23222">
    <property type="entry name" value="PROHIBITIN"/>
    <property type="match status" value="1"/>
</dbReference>
<evidence type="ECO:0000256" key="1">
    <source>
        <dbReference type="ARBA" id="ARBA00004167"/>
    </source>
</evidence>
<dbReference type="InterPro" id="IPR001107">
    <property type="entry name" value="Band_7"/>
</dbReference>
<feature type="transmembrane region" description="Helical" evidence="2">
    <location>
        <begin position="28"/>
        <end position="46"/>
    </location>
</feature>
<dbReference type="EMBL" id="AASE01000011">
    <property type="protein sequence ID" value="EAT58849.1"/>
    <property type="molecule type" value="Genomic_DNA"/>
</dbReference>
<keyword evidence="2" id="KW-1133">Transmembrane helix</keyword>
<reference evidence="4 5" key="2">
    <citation type="submission" date="2006-07" db="EMBL/GenBank/DDBJ databases">
        <title>Sequencing of the draft genome and assembly of Chlorobium ferroxidans DSM 13031.</title>
        <authorList>
            <consortium name="US DOE Joint Genome Institute (JGI-PGF)"/>
            <person name="Copeland A."/>
            <person name="Lucas S."/>
            <person name="Lapidus A."/>
            <person name="Barry K."/>
            <person name="Glavina del Rio T."/>
            <person name="Dalin E."/>
            <person name="Tice H."/>
            <person name="Bruce D."/>
            <person name="Pitluck S."/>
            <person name="Richardson P."/>
        </authorList>
    </citation>
    <scope>NUCLEOTIDE SEQUENCE [LARGE SCALE GENOMIC DNA]</scope>
    <source>
        <strain evidence="4 5">DSM 13031</strain>
    </source>
</reference>
<sequence length="293" mass="33253">MMNSVIQPLREWLAKCNTFCKSFVRQNALPLISAVLLFILVILFFFDRTVISIQSGQRGVLWRWLGAGTVIDTVYPEGVHLILPFNKMFIYNIRKQQFSDAIDVLTVDGLTVRVKYTVRYYLEPATLPLLHQYVGPDFVNVAIRPDVRSVVRTLFGQYKPEEIYTSQKAIQLLFSEKSKVHLAARFVKIDDVPIESITLPASISKAIEEKMVQQQREGEYVYRLSIAQKEAERLQIESEGIRIYNETVNKSLTASVLKWEGIRATRELAKSSNAKVVVIGSGQSGLPIILGKD</sequence>
<evidence type="ECO:0000259" key="3">
    <source>
        <dbReference type="SMART" id="SM00244"/>
    </source>
</evidence>
<dbReference type="SUPFAM" id="SSF117892">
    <property type="entry name" value="Band 7/SPFH domain"/>
    <property type="match status" value="1"/>
</dbReference>
<organism evidence="4 5">
    <name type="scientific">Chlorobium ferrooxidans DSM 13031</name>
    <dbReference type="NCBI Taxonomy" id="377431"/>
    <lineage>
        <taxon>Bacteria</taxon>
        <taxon>Pseudomonadati</taxon>
        <taxon>Chlorobiota</taxon>
        <taxon>Chlorobiia</taxon>
        <taxon>Chlorobiales</taxon>
        <taxon>Chlorobiaceae</taxon>
        <taxon>Chlorobium/Pelodictyon group</taxon>
        <taxon>Chlorobium</taxon>
    </lineage>
</organism>
<dbReference type="Pfam" id="PF01145">
    <property type="entry name" value="Band_7"/>
    <property type="match status" value="1"/>
</dbReference>
<reference evidence="4 5" key="1">
    <citation type="submission" date="2006-07" db="EMBL/GenBank/DDBJ databases">
        <title>Annotation of the draft genome assembly of Chlorobium ferroxidans DSM 13031.</title>
        <authorList>
            <consortium name="US DOE Joint Genome Institute (JGI-ORNL)"/>
            <person name="Larimer F."/>
            <person name="Land M."/>
            <person name="Hauser L."/>
        </authorList>
    </citation>
    <scope>NUCLEOTIDE SEQUENCE [LARGE SCALE GENOMIC DNA]</scope>
    <source>
        <strain evidence="4 5">DSM 13031</strain>
    </source>
</reference>
<keyword evidence="5" id="KW-1185">Reference proteome</keyword>
<comment type="caution">
    <text evidence="4">The sequence shown here is derived from an EMBL/GenBank/DDBJ whole genome shotgun (WGS) entry which is preliminary data.</text>
</comment>
<dbReference type="AlphaFoldDB" id="Q0YRE8"/>
<dbReference type="GO" id="GO:0016020">
    <property type="term" value="C:membrane"/>
    <property type="evidence" value="ECO:0007669"/>
    <property type="project" value="UniProtKB-SubCell"/>
</dbReference>
<feature type="domain" description="Band 7" evidence="3">
    <location>
        <begin position="51"/>
        <end position="211"/>
    </location>
</feature>
<evidence type="ECO:0000313" key="5">
    <source>
        <dbReference type="Proteomes" id="UP000004162"/>
    </source>
</evidence>
<proteinExistence type="predicted"/>